<dbReference type="PANTHER" id="PTHR18957:SF0">
    <property type="entry name" value="CENTLEIN"/>
    <property type="match status" value="1"/>
</dbReference>
<reference evidence="3" key="2">
    <citation type="submission" date="2025-08" db="UniProtKB">
        <authorList>
            <consortium name="Ensembl"/>
        </authorList>
    </citation>
    <scope>IDENTIFICATION</scope>
</reference>
<dbReference type="OMA" id="EYFTIMK"/>
<accession>A0A674NGN7</accession>
<sequence length="1304" mass="148933">MSGDRSMTLEEQVKSLSDELMQCQADKEFVWSLWKRLQVANPDLTQAVSLVVEREKHKAEMRDRKVLEILQFKDHMIEELEQKVVAQQQEMERLAPKKTTVDDQSALMKELTALREQTLNNSQELKELKQESRMKEEEERQVVLALEKEKEGLTSCCATLRADLEEKQRQANRQQEQIDAAQTKVKQLEEELHNSWQQLSGLQSHCSDLEDQLSSKEKEAAATEAQLIQLQRDYAEVQTLYRQSAAHAAEQSQLIKQLEGLNLDTQKVLRNQEEAHTADASSYQRLYTELSQCYQALVSSEANLRQSHQETCALLAQRDKDTLQLQSQLQQQQIQLQQQAEPTTIQPSSAKQTNFKTAATEQVETSWPDPPRSCSQGPDLRQEDQILHRRANSSVRRQEAPVLRSRSLSPASSVELCSGKRREAEQRIQDLEELLQLKMEENEELRRAHDNRRERICVIQTHYKTVREQLRELEKSNFLPGGKMQRAEPWQLRQENCDAVWNELTYFKNLTRKLTVEKTSLEEELDMLRVQAAVDRATVKELHLCLANEHMELLHKVGKREVKSSAPKKASISSVRLEQSFKKIEQLERRMMSLEEEAELLRDEKEQLLEAREDLTKTCCTLKASLEHLRTREAVREEAALSEAEQHRRETAALEVQLAAAQKEATPLQRQLLKLRQDLGILRAARDFYKNRATGQARAGGIASNISSKVKFKSHRRVSRNQAISCQGRSPSPAKDEWEDISLDSDSGEGFVDSLNSVHSGTTHGQKTKSYRCSLVSSKEAPARESNRNQPSGFAQDHEQHESWEHGTKGAKRRWRRKRMLMKAPHRSASSSSLQQRIESQQRHIDVLRRAKEDAVLSAKELHRANERIRAQLTSLSEKLSSSKQLTQKLTSDLTGKEQQKKVLEMELKQWRQSTFPQQPAPTVSVTPECSSQGRAAPAPANAASQTLEAEVKQLQAKVKSTSAEVTKQVAANKALRGQLQEKEDQLRQLQDKTSHAERDANMKRQLVEDLKTRLKFLQEMEKSYRGQVEDLEKKVKTLSEEATNRKALIESLKRRLSVATTEKSQHEASCTKLKEDVEKKEQRVQALLARLAAGEKALADLEKTATDRMEGLAQQSSHALDKLQRQLSQATSQLEQLHSFIQGLASEILLDVQEVKQHLMRRRRRQRQAGAVAAKGGLSAKSMIRAKSIAASILNMSENDLADIMDTDQVTEAHSESVKDQEWLDHFKHILHQKEESWSPRHHLRQEPLFGCHRLNSRASLQFPVEQKTWPIRRSGQITASPKALARLKLSCGHKSEGAKARP</sequence>
<dbReference type="Proteomes" id="UP000005226">
    <property type="component" value="Chromosome 17"/>
</dbReference>
<dbReference type="Gene3D" id="1.10.287.1490">
    <property type="match status" value="1"/>
</dbReference>
<feature type="compositionally biased region" description="Polar residues" evidence="2">
    <location>
        <begin position="915"/>
        <end position="934"/>
    </location>
</feature>
<evidence type="ECO:0000256" key="2">
    <source>
        <dbReference type="SAM" id="MobiDB-lite"/>
    </source>
</evidence>
<dbReference type="FunCoup" id="A0A674NGN7">
    <property type="interactions" value="449"/>
</dbReference>
<dbReference type="GeneTree" id="ENSGT00440000034932"/>
<feature type="compositionally biased region" description="Polar residues" evidence="2">
    <location>
        <begin position="754"/>
        <end position="765"/>
    </location>
</feature>
<dbReference type="PANTHER" id="PTHR18957">
    <property type="entry name" value="CENTLEIN"/>
    <property type="match status" value="1"/>
</dbReference>
<evidence type="ECO:0000313" key="4">
    <source>
        <dbReference type="Proteomes" id="UP000005226"/>
    </source>
</evidence>
<keyword evidence="1" id="KW-0175">Coiled coil</keyword>
<name>A0A674NGN7_TAKRU</name>
<feature type="region of interest" description="Disordered" evidence="2">
    <location>
        <begin position="340"/>
        <end position="379"/>
    </location>
</feature>
<feature type="compositionally biased region" description="Polar residues" evidence="2">
    <location>
        <begin position="720"/>
        <end position="730"/>
    </location>
</feature>
<feature type="compositionally biased region" description="Acidic residues" evidence="2">
    <location>
        <begin position="737"/>
        <end position="747"/>
    </location>
</feature>
<evidence type="ECO:0000256" key="1">
    <source>
        <dbReference type="SAM" id="Coils"/>
    </source>
</evidence>
<keyword evidence="4" id="KW-1185">Reference proteome</keyword>
<feature type="region of interest" description="Disordered" evidence="2">
    <location>
        <begin position="710"/>
        <end position="815"/>
    </location>
</feature>
<dbReference type="InParanoid" id="A0A674NGN7"/>
<dbReference type="GO" id="GO:0005814">
    <property type="term" value="C:centriole"/>
    <property type="evidence" value="ECO:0007669"/>
    <property type="project" value="TreeGrafter"/>
</dbReference>
<organism evidence="3 4">
    <name type="scientific">Takifugu rubripes</name>
    <name type="common">Japanese pufferfish</name>
    <name type="synonym">Fugu rubripes</name>
    <dbReference type="NCBI Taxonomy" id="31033"/>
    <lineage>
        <taxon>Eukaryota</taxon>
        <taxon>Metazoa</taxon>
        <taxon>Chordata</taxon>
        <taxon>Craniata</taxon>
        <taxon>Vertebrata</taxon>
        <taxon>Euteleostomi</taxon>
        <taxon>Actinopterygii</taxon>
        <taxon>Neopterygii</taxon>
        <taxon>Teleostei</taxon>
        <taxon>Neoteleostei</taxon>
        <taxon>Acanthomorphata</taxon>
        <taxon>Eupercaria</taxon>
        <taxon>Tetraodontiformes</taxon>
        <taxon>Tetradontoidea</taxon>
        <taxon>Tetraodontidae</taxon>
        <taxon>Takifugu</taxon>
    </lineage>
</organism>
<feature type="coiled-coil region" evidence="1">
    <location>
        <begin position="945"/>
        <end position="1141"/>
    </location>
</feature>
<feature type="coiled-coil region" evidence="1">
    <location>
        <begin position="414"/>
        <end position="455"/>
    </location>
</feature>
<reference evidence="3 4" key="1">
    <citation type="journal article" date="2011" name="Genome Biol. Evol.">
        <title>Integration of the genetic map and genome assembly of fugu facilitates insights into distinct features of genome evolution in teleosts and mammals.</title>
        <authorList>
            <person name="Kai W."/>
            <person name="Kikuchi K."/>
            <person name="Tohari S."/>
            <person name="Chew A.K."/>
            <person name="Tay A."/>
            <person name="Fujiwara A."/>
            <person name="Hosoya S."/>
            <person name="Suetake H."/>
            <person name="Naruse K."/>
            <person name="Brenner S."/>
            <person name="Suzuki Y."/>
            <person name="Venkatesh B."/>
        </authorList>
    </citation>
    <scope>NUCLEOTIDE SEQUENCE [LARGE SCALE GENOMIC DNA]</scope>
</reference>
<feature type="compositionally biased region" description="Basic residues" evidence="2">
    <location>
        <begin position="710"/>
        <end position="719"/>
    </location>
</feature>
<feature type="coiled-coil region" evidence="1">
    <location>
        <begin position="644"/>
        <end position="678"/>
    </location>
</feature>
<gene>
    <name evidence="3" type="primary">cntln</name>
</gene>
<proteinExistence type="predicted"/>
<feature type="coiled-coil region" evidence="1">
    <location>
        <begin position="859"/>
        <end position="914"/>
    </location>
</feature>
<feature type="compositionally biased region" description="Polar residues" evidence="2">
    <location>
        <begin position="340"/>
        <end position="365"/>
    </location>
</feature>
<reference evidence="3" key="3">
    <citation type="submission" date="2025-09" db="UniProtKB">
        <authorList>
            <consortium name="Ensembl"/>
        </authorList>
    </citation>
    <scope>IDENTIFICATION</scope>
</reference>
<dbReference type="GO" id="GO:0005813">
    <property type="term" value="C:centrosome"/>
    <property type="evidence" value="ECO:0007669"/>
    <property type="project" value="TreeGrafter"/>
</dbReference>
<feature type="coiled-coil region" evidence="1">
    <location>
        <begin position="577"/>
        <end position="618"/>
    </location>
</feature>
<dbReference type="GO" id="GO:0010457">
    <property type="term" value="P:centriole-centriole cohesion"/>
    <property type="evidence" value="ECO:0007669"/>
    <property type="project" value="TreeGrafter"/>
</dbReference>
<dbReference type="Ensembl" id="ENSTRUT00000082783.1">
    <property type="protein sequence ID" value="ENSTRUP00000072784.1"/>
    <property type="gene ID" value="ENSTRUG00000010460.3"/>
</dbReference>
<feature type="region of interest" description="Disordered" evidence="2">
    <location>
        <begin position="915"/>
        <end position="945"/>
    </location>
</feature>
<dbReference type="InterPro" id="IPR038810">
    <property type="entry name" value="CNTLN"/>
</dbReference>
<feature type="coiled-coil region" evidence="1">
    <location>
        <begin position="70"/>
        <end position="240"/>
    </location>
</feature>
<feature type="compositionally biased region" description="Basic and acidic residues" evidence="2">
    <location>
        <begin position="796"/>
        <end position="808"/>
    </location>
</feature>
<protein>
    <submittedName>
        <fullName evidence="3">Centlein</fullName>
    </submittedName>
</protein>
<evidence type="ECO:0000313" key="3">
    <source>
        <dbReference type="Ensembl" id="ENSTRUP00000072784.1"/>
    </source>
</evidence>